<gene>
    <name evidence="1" type="ORF">NQ314_013809</name>
</gene>
<protein>
    <submittedName>
        <fullName evidence="1">Uncharacterized protein</fullName>
    </submittedName>
</protein>
<sequence length="61" mass="6683">MEYVTTTLLETNFNGCLFVPDIPKCNVINPQDISLSLTDPTRSLTSTAALLALQRIKDATL</sequence>
<evidence type="ECO:0000313" key="1">
    <source>
        <dbReference type="EMBL" id="KAJ8933773.1"/>
    </source>
</evidence>
<keyword evidence="2" id="KW-1185">Reference proteome</keyword>
<accession>A0AAV8X558</accession>
<organism evidence="1 2">
    <name type="scientific">Rhamnusium bicolor</name>
    <dbReference type="NCBI Taxonomy" id="1586634"/>
    <lineage>
        <taxon>Eukaryota</taxon>
        <taxon>Metazoa</taxon>
        <taxon>Ecdysozoa</taxon>
        <taxon>Arthropoda</taxon>
        <taxon>Hexapoda</taxon>
        <taxon>Insecta</taxon>
        <taxon>Pterygota</taxon>
        <taxon>Neoptera</taxon>
        <taxon>Endopterygota</taxon>
        <taxon>Coleoptera</taxon>
        <taxon>Polyphaga</taxon>
        <taxon>Cucujiformia</taxon>
        <taxon>Chrysomeloidea</taxon>
        <taxon>Cerambycidae</taxon>
        <taxon>Lepturinae</taxon>
        <taxon>Rhagiini</taxon>
        <taxon>Rhamnusium</taxon>
    </lineage>
</organism>
<dbReference type="Proteomes" id="UP001162156">
    <property type="component" value="Unassembled WGS sequence"/>
</dbReference>
<evidence type="ECO:0000313" key="2">
    <source>
        <dbReference type="Proteomes" id="UP001162156"/>
    </source>
</evidence>
<proteinExistence type="predicted"/>
<dbReference type="EMBL" id="JANEYF010003814">
    <property type="protein sequence ID" value="KAJ8933773.1"/>
    <property type="molecule type" value="Genomic_DNA"/>
</dbReference>
<reference evidence="1" key="1">
    <citation type="journal article" date="2023" name="Insect Mol. Biol.">
        <title>Genome sequencing provides insights into the evolution of gene families encoding plant cell wall-degrading enzymes in longhorned beetles.</title>
        <authorList>
            <person name="Shin N.R."/>
            <person name="Okamura Y."/>
            <person name="Kirsch R."/>
            <person name="Pauchet Y."/>
        </authorList>
    </citation>
    <scope>NUCLEOTIDE SEQUENCE</scope>
    <source>
        <strain evidence="1">RBIC_L_NR</strain>
    </source>
</reference>
<name>A0AAV8X558_9CUCU</name>
<comment type="caution">
    <text evidence="1">The sequence shown here is derived from an EMBL/GenBank/DDBJ whole genome shotgun (WGS) entry which is preliminary data.</text>
</comment>
<dbReference type="AlphaFoldDB" id="A0AAV8X558"/>